<reference evidence="9 10" key="1">
    <citation type="submission" date="2018-08" db="EMBL/GenBank/DDBJ databases">
        <title>Genomic investigation of the strawberry pathogen Phytophthora fragariae indicates pathogenicity is determined by transcriptional variation in three key races.</title>
        <authorList>
            <person name="Adams T.M."/>
            <person name="Armitage A.D."/>
            <person name="Sobczyk M.K."/>
            <person name="Bates H.J."/>
            <person name="Dunwell J.M."/>
            <person name="Nellist C.F."/>
            <person name="Harrison R.J."/>
        </authorList>
    </citation>
    <scope>NUCLEOTIDE SEQUENCE [LARGE SCALE GENOMIC DNA]</scope>
    <source>
        <strain evidence="8 9">A4</strain>
        <strain evidence="7 10">BC-1</strain>
        <strain evidence="6 12">BC-23</strain>
        <strain evidence="5 11">SCRP245</strain>
    </source>
</reference>
<evidence type="ECO:0000313" key="6">
    <source>
        <dbReference type="EMBL" id="KAE9176414.1"/>
    </source>
</evidence>
<dbReference type="EMBL" id="QXGE01001105">
    <property type="protein sequence ID" value="KAE9297752.1"/>
    <property type="molecule type" value="Genomic_DNA"/>
</dbReference>
<comment type="caution">
    <text evidence="8">The sequence shown here is derived from an EMBL/GenBank/DDBJ whole genome shotgun (WGS) entry which is preliminary data.</text>
</comment>
<evidence type="ECO:0000256" key="3">
    <source>
        <dbReference type="ARBA" id="ARBA00022801"/>
    </source>
</evidence>
<dbReference type="InterPro" id="IPR003653">
    <property type="entry name" value="Peptidase_C48_C"/>
</dbReference>
<evidence type="ECO:0000259" key="4">
    <source>
        <dbReference type="PROSITE" id="PS50600"/>
    </source>
</evidence>
<dbReference type="Proteomes" id="UP000460718">
    <property type="component" value="Unassembled WGS sequence"/>
</dbReference>
<keyword evidence="3" id="KW-0378">Hydrolase</keyword>
<dbReference type="EMBL" id="QXGC01003355">
    <property type="protein sequence ID" value="KAE9176414.1"/>
    <property type="molecule type" value="Genomic_DNA"/>
</dbReference>
<evidence type="ECO:0000256" key="2">
    <source>
        <dbReference type="ARBA" id="ARBA00022670"/>
    </source>
</evidence>
<evidence type="ECO:0000256" key="1">
    <source>
        <dbReference type="ARBA" id="ARBA00005234"/>
    </source>
</evidence>
<evidence type="ECO:0000313" key="11">
    <source>
        <dbReference type="Proteomes" id="UP000460718"/>
    </source>
</evidence>
<dbReference type="Proteomes" id="UP000476176">
    <property type="component" value="Unassembled WGS sequence"/>
</dbReference>
<name>A0A6A4CWW9_9STRA</name>
<dbReference type="Proteomes" id="UP000437068">
    <property type="component" value="Unassembled WGS sequence"/>
</dbReference>
<evidence type="ECO:0000313" key="8">
    <source>
        <dbReference type="EMBL" id="KAE9297752.1"/>
    </source>
</evidence>
<feature type="domain" description="Ubiquitin-like protease family profile" evidence="4">
    <location>
        <begin position="1"/>
        <end position="80"/>
    </location>
</feature>
<accession>A0A6A4CWW9</accession>
<dbReference type="AlphaFoldDB" id="A0A6A4CWW9"/>
<dbReference type="EMBL" id="QXFW01003692">
    <property type="protein sequence ID" value="KAE8969285.1"/>
    <property type="molecule type" value="Genomic_DNA"/>
</dbReference>
<evidence type="ECO:0000313" key="9">
    <source>
        <dbReference type="Proteomes" id="UP000437068"/>
    </source>
</evidence>
<dbReference type="PROSITE" id="PS50600">
    <property type="entry name" value="ULP_PROTEASE"/>
    <property type="match status" value="1"/>
</dbReference>
<dbReference type="Gene3D" id="3.40.395.10">
    <property type="entry name" value="Adenoviral Proteinase, Chain A"/>
    <property type="match status" value="1"/>
</dbReference>
<protein>
    <recommendedName>
        <fullName evidence="4">Ubiquitin-like protease family profile domain-containing protein</fullName>
    </recommendedName>
</protein>
<dbReference type="SUPFAM" id="SSF54001">
    <property type="entry name" value="Cysteine proteinases"/>
    <property type="match status" value="1"/>
</dbReference>
<dbReference type="GO" id="GO:0006508">
    <property type="term" value="P:proteolysis"/>
    <property type="evidence" value="ECO:0007669"/>
    <property type="project" value="UniProtKB-KW"/>
</dbReference>
<evidence type="ECO:0000313" key="7">
    <source>
        <dbReference type="EMBL" id="KAE9200862.1"/>
    </source>
</evidence>
<dbReference type="GO" id="GO:0008234">
    <property type="term" value="F:cysteine-type peptidase activity"/>
    <property type="evidence" value="ECO:0007669"/>
    <property type="project" value="InterPro"/>
</dbReference>
<dbReference type="EMBL" id="QXGD01001693">
    <property type="protein sequence ID" value="KAE9200862.1"/>
    <property type="molecule type" value="Genomic_DNA"/>
</dbReference>
<evidence type="ECO:0000313" key="5">
    <source>
        <dbReference type="EMBL" id="KAE8969285.1"/>
    </source>
</evidence>
<proteinExistence type="inferred from homology"/>
<evidence type="ECO:0000313" key="10">
    <source>
        <dbReference type="Proteomes" id="UP000440367"/>
    </source>
</evidence>
<gene>
    <name evidence="8" type="ORF">PF001_g16259</name>
    <name evidence="7" type="ORF">PF002_g21706</name>
    <name evidence="6" type="ORF">PF004_g26100</name>
    <name evidence="5" type="ORF">PF011_g26861</name>
</gene>
<sequence>MPLNINATHWTCLVVHKKNKAIYCYDSMDKRANYNLLEALAQELVDRGLSSSHQIVSVHSPIQMDSDNCGLFVCSFFWRRVDKEAGNDYTKNGLLRRRWHIMRTVVNFSDCSKNGGQ</sequence>
<evidence type="ECO:0000313" key="12">
    <source>
        <dbReference type="Proteomes" id="UP000476176"/>
    </source>
</evidence>
<dbReference type="Proteomes" id="UP000440367">
    <property type="component" value="Unassembled WGS sequence"/>
</dbReference>
<comment type="similarity">
    <text evidence="1">Belongs to the peptidase C48 family.</text>
</comment>
<organism evidence="8 9">
    <name type="scientific">Phytophthora fragariae</name>
    <dbReference type="NCBI Taxonomy" id="53985"/>
    <lineage>
        <taxon>Eukaryota</taxon>
        <taxon>Sar</taxon>
        <taxon>Stramenopiles</taxon>
        <taxon>Oomycota</taxon>
        <taxon>Peronosporomycetes</taxon>
        <taxon>Peronosporales</taxon>
        <taxon>Peronosporaceae</taxon>
        <taxon>Phytophthora</taxon>
    </lineage>
</organism>
<dbReference type="Pfam" id="PF02902">
    <property type="entry name" value="Peptidase_C48"/>
    <property type="match status" value="1"/>
</dbReference>
<keyword evidence="2" id="KW-0645">Protease</keyword>
<dbReference type="InterPro" id="IPR038765">
    <property type="entry name" value="Papain-like_cys_pep_sf"/>
</dbReference>